<feature type="transmembrane region" description="Helical" evidence="1">
    <location>
        <begin position="66"/>
        <end position="91"/>
    </location>
</feature>
<organism evidence="3 4">
    <name type="scientific">Candidatus Nomurabacteria bacterium RIFCSPLOWO2_01_FULL_33_17</name>
    <dbReference type="NCBI Taxonomy" id="1801764"/>
    <lineage>
        <taxon>Bacteria</taxon>
        <taxon>Candidatus Nomuraibacteriota</taxon>
    </lineage>
</organism>
<keyword evidence="1" id="KW-0812">Transmembrane</keyword>
<keyword evidence="2" id="KW-0732">Signal</keyword>
<reference evidence="3 4" key="1">
    <citation type="journal article" date="2016" name="Nat. Commun.">
        <title>Thousands of microbial genomes shed light on interconnected biogeochemical processes in an aquifer system.</title>
        <authorList>
            <person name="Anantharaman K."/>
            <person name="Brown C.T."/>
            <person name="Hug L.A."/>
            <person name="Sharon I."/>
            <person name="Castelle C.J."/>
            <person name="Probst A.J."/>
            <person name="Thomas B.C."/>
            <person name="Singh A."/>
            <person name="Wilkins M.J."/>
            <person name="Karaoz U."/>
            <person name="Brodie E.L."/>
            <person name="Williams K.H."/>
            <person name="Hubbard S.S."/>
            <person name="Banfield J.F."/>
        </authorList>
    </citation>
    <scope>NUCLEOTIDE SEQUENCE [LARGE SCALE GENOMIC DNA]</scope>
</reference>
<evidence type="ECO:0000256" key="2">
    <source>
        <dbReference type="SAM" id="SignalP"/>
    </source>
</evidence>
<dbReference type="AlphaFoldDB" id="A0A1F6WP85"/>
<dbReference type="STRING" id="1801764.A2903_01425"/>
<proteinExistence type="predicted"/>
<accession>A0A1F6WP85</accession>
<keyword evidence="1" id="KW-0472">Membrane</keyword>
<name>A0A1F6WP85_9BACT</name>
<evidence type="ECO:0000256" key="1">
    <source>
        <dbReference type="SAM" id="Phobius"/>
    </source>
</evidence>
<protein>
    <submittedName>
        <fullName evidence="3">Uncharacterized protein</fullName>
    </submittedName>
</protein>
<keyword evidence="1" id="KW-1133">Transmembrane helix</keyword>
<dbReference type="EMBL" id="MFUO01000022">
    <property type="protein sequence ID" value="OGI83698.1"/>
    <property type="molecule type" value="Genomic_DNA"/>
</dbReference>
<gene>
    <name evidence="3" type="ORF">A2903_01425</name>
</gene>
<sequence length="161" mass="17705">MRKYILSLTFLFILTPVLAFGQFTGYTDPTITEDKSVISFTNDASINANLGNGKCNLTEKTLKGYVNYLGCAAQVFVIPFIFTIAVVAFVFGVVMMISNPGSEEATTKGKTFILWGIIGFFVIASMYALVAILRNTAQFGQNVENDATPYNQLKDKVQNLK</sequence>
<feature type="chain" id="PRO_5009527368" evidence="2">
    <location>
        <begin position="20"/>
        <end position="161"/>
    </location>
</feature>
<evidence type="ECO:0000313" key="4">
    <source>
        <dbReference type="Proteomes" id="UP000178184"/>
    </source>
</evidence>
<feature type="transmembrane region" description="Helical" evidence="1">
    <location>
        <begin position="112"/>
        <end position="133"/>
    </location>
</feature>
<evidence type="ECO:0000313" key="3">
    <source>
        <dbReference type="EMBL" id="OGI83698.1"/>
    </source>
</evidence>
<dbReference type="Proteomes" id="UP000178184">
    <property type="component" value="Unassembled WGS sequence"/>
</dbReference>
<comment type="caution">
    <text evidence="3">The sequence shown here is derived from an EMBL/GenBank/DDBJ whole genome shotgun (WGS) entry which is preliminary data.</text>
</comment>
<feature type="signal peptide" evidence="2">
    <location>
        <begin position="1"/>
        <end position="19"/>
    </location>
</feature>